<proteinExistence type="predicted"/>
<dbReference type="PANTHER" id="PTHR33870:SF4">
    <property type="entry name" value="CARDIOMYOPATHY-ASSOCIATED PROTEIN"/>
    <property type="match status" value="1"/>
</dbReference>
<reference evidence="3" key="2">
    <citation type="submission" date="2020-08" db="EMBL/GenBank/DDBJ databases">
        <title>Plant Genome Project.</title>
        <authorList>
            <person name="Zhang R.-G."/>
        </authorList>
    </citation>
    <scope>NUCLEOTIDE SEQUENCE</scope>
    <source>
        <strain evidence="3">Huo1</strain>
        <tissue evidence="3">Leaf</tissue>
    </source>
</reference>
<comment type="caution">
    <text evidence="3">The sequence shown here is derived from an EMBL/GenBank/DDBJ whole genome shotgun (WGS) entry which is preliminary data.</text>
</comment>
<feature type="region of interest" description="Disordered" evidence="1">
    <location>
        <begin position="364"/>
        <end position="384"/>
    </location>
</feature>
<feature type="transmembrane region" description="Helical" evidence="2">
    <location>
        <begin position="49"/>
        <end position="70"/>
    </location>
</feature>
<reference evidence="3" key="1">
    <citation type="submission" date="2018-01" db="EMBL/GenBank/DDBJ databases">
        <authorList>
            <person name="Mao J.F."/>
        </authorList>
    </citation>
    <scope>NUCLEOTIDE SEQUENCE</scope>
    <source>
        <strain evidence="3">Huo1</strain>
        <tissue evidence="3">Leaf</tissue>
    </source>
</reference>
<feature type="compositionally biased region" description="Acidic residues" evidence="1">
    <location>
        <begin position="487"/>
        <end position="500"/>
    </location>
</feature>
<feature type="compositionally biased region" description="Acidic residues" evidence="1">
    <location>
        <begin position="275"/>
        <end position="294"/>
    </location>
</feature>
<dbReference type="EMBL" id="PNBA02000016">
    <property type="protein sequence ID" value="KAG6397281.1"/>
    <property type="molecule type" value="Genomic_DNA"/>
</dbReference>
<protein>
    <submittedName>
        <fullName evidence="3">Uncharacterized protein</fullName>
    </submittedName>
</protein>
<keyword evidence="4" id="KW-1185">Reference proteome</keyword>
<dbReference type="AlphaFoldDB" id="A0A8X8WM89"/>
<evidence type="ECO:0000256" key="2">
    <source>
        <dbReference type="SAM" id="Phobius"/>
    </source>
</evidence>
<keyword evidence="2" id="KW-0472">Membrane</keyword>
<evidence type="ECO:0000256" key="1">
    <source>
        <dbReference type="SAM" id="MobiDB-lite"/>
    </source>
</evidence>
<feature type="transmembrane region" description="Helical" evidence="2">
    <location>
        <begin position="23"/>
        <end position="43"/>
    </location>
</feature>
<sequence length="563" mass="62529">MGVTLMEFGNHMRKGVMYPIRGCLHHPFLVFVVCGMIYISRAFPFTTPLLLSVSPVVVCVAVLLGTLLYYGQKSIHETEKEMKSKYEGISLRNHKFVDDNASVVVEKDEKLFVEKCGGGVERKLGVDSSLLGRNLGEIRVGGDGLSKGIHVGVDGSSEIESERGEGTGDGDGEVMADHYAIISKVIGDLLESESEHEKSEGDSYDSERGNGEGEGLASGSECLSPDDASIADIIPTRLHPLLDEDAPQPAQVSHARSETSLNEQSPGSSIGSIELADETDVQESEAADDDDDTEDHTKSVITWTEEDQKNLMEVGNSEIERNQRLERILTRRRNRSMIPEINLMELENSDFQFQVAPISTARRNPFDLPQDSVPGSAPSVLSRRRTNPFELPDDLIEEDLKEMGDESRVEIKPSLTRRPFLGRRDNLSAMPLIFSPNRLERRPVKIRPFFVAERAIADEPGYSPYKRQASRKSSSSEETESVGSVEYFEDEAEEDPEDDHELVPNDQESADTRMVDDVPNRGPVYDTDTSPTAAARLEVQHSDDEGIQLFESILRIRMRCRVA</sequence>
<organism evidence="3">
    <name type="scientific">Salvia splendens</name>
    <name type="common">Scarlet sage</name>
    <dbReference type="NCBI Taxonomy" id="180675"/>
    <lineage>
        <taxon>Eukaryota</taxon>
        <taxon>Viridiplantae</taxon>
        <taxon>Streptophyta</taxon>
        <taxon>Embryophyta</taxon>
        <taxon>Tracheophyta</taxon>
        <taxon>Spermatophyta</taxon>
        <taxon>Magnoliopsida</taxon>
        <taxon>eudicotyledons</taxon>
        <taxon>Gunneridae</taxon>
        <taxon>Pentapetalae</taxon>
        <taxon>asterids</taxon>
        <taxon>lamiids</taxon>
        <taxon>Lamiales</taxon>
        <taxon>Lamiaceae</taxon>
        <taxon>Nepetoideae</taxon>
        <taxon>Mentheae</taxon>
        <taxon>Salviinae</taxon>
        <taxon>Salvia</taxon>
        <taxon>Salvia subgen. Calosphace</taxon>
        <taxon>core Calosphace</taxon>
    </lineage>
</organism>
<name>A0A8X8WM89_SALSN</name>
<keyword evidence="2" id="KW-1133">Transmembrane helix</keyword>
<feature type="region of interest" description="Disordered" evidence="1">
    <location>
        <begin position="462"/>
        <end position="529"/>
    </location>
</feature>
<feature type="region of interest" description="Disordered" evidence="1">
    <location>
        <begin position="246"/>
        <end position="297"/>
    </location>
</feature>
<gene>
    <name evidence="3" type="ORF">SASPL_143447</name>
</gene>
<dbReference type="PANTHER" id="PTHR33870">
    <property type="entry name" value="CARDIOMYOPATHY-ASSOCIATED PROTEIN"/>
    <property type="match status" value="1"/>
</dbReference>
<evidence type="ECO:0000313" key="4">
    <source>
        <dbReference type="Proteomes" id="UP000298416"/>
    </source>
</evidence>
<evidence type="ECO:0000313" key="3">
    <source>
        <dbReference type="EMBL" id="KAG6397281.1"/>
    </source>
</evidence>
<feature type="compositionally biased region" description="Basic and acidic residues" evidence="1">
    <location>
        <begin position="510"/>
        <end position="519"/>
    </location>
</feature>
<keyword evidence="2" id="KW-0812">Transmembrane</keyword>
<dbReference type="Proteomes" id="UP000298416">
    <property type="component" value="Unassembled WGS sequence"/>
</dbReference>
<feature type="compositionally biased region" description="Polar residues" evidence="1">
    <location>
        <begin position="258"/>
        <end position="271"/>
    </location>
</feature>
<accession>A0A8X8WM89</accession>
<feature type="region of interest" description="Disordered" evidence="1">
    <location>
        <begin position="191"/>
        <end position="227"/>
    </location>
</feature>
<feature type="compositionally biased region" description="Basic and acidic residues" evidence="1">
    <location>
        <begin position="193"/>
        <end position="211"/>
    </location>
</feature>
<feature type="region of interest" description="Disordered" evidence="1">
    <location>
        <begin position="151"/>
        <end position="173"/>
    </location>
</feature>